<reference evidence="3 4" key="1">
    <citation type="submission" date="2012-12" db="EMBL/GenBank/DDBJ databases">
        <title>Whole genome shotgun sequence of Gordonia aichiensis NBRC 108223.</title>
        <authorList>
            <person name="Isaki-Nakamura S."/>
            <person name="Hosoyama A."/>
            <person name="Tsuchikane K."/>
            <person name="Ando Y."/>
            <person name="Baba S."/>
            <person name="Ohji S."/>
            <person name="Hamada M."/>
            <person name="Tamura T."/>
            <person name="Yamazoe A."/>
            <person name="Yamazaki S."/>
            <person name="Fujita N."/>
        </authorList>
    </citation>
    <scope>NUCLEOTIDE SEQUENCE [LARGE SCALE GENOMIC DNA]</scope>
    <source>
        <strain evidence="3 4">NBRC 108223</strain>
    </source>
</reference>
<dbReference type="eggNOG" id="ENOG502ZGUE">
    <property type="taxonomic scope" value="Bacteria"/>
</dbReference>
<feature type="transmembrane region" description="Helical" evidence="2">
    <location>
        <begin position="46"/>
        <end position="65"/>
    </location>
</feature>
<dbReference type="STRING" id="1220583.GOACH_03_00020"/>
<feature type="transmembrane region" description="Helical" evidence="2">
    <location>
        <begin position="77"/>
        <end position="94"/>
    </location>
</feature>
<proteinExistence type="predicted"/>
<feature type="region of interest" description="Disordered" evidence="1">
    <location>
        <begin position="130"/>
        <end position="203"/>
    </location>
</feature>
<keyword evidence="2" id="KW-1133">Transmembrane helix</keyword>
<dbReference type="Proteomes" id="UP000010988">
    <property type="component" value="Unassembled WGS sequence"/>
</dbReference>
<sequence>MTLPDASTRPKMVTWAYRCWIASGVLLGVLGAVDIVAGIFGTGPTLLPIGIGIIVIAVGVAYVLLGSKAYVGDARWRSSLAALTLVVVIMLVFLSFGYPALAFTLLAAVIGLFGSLLAYRPEADTWFNAGSPPECPEKSTSGKSRAGVSGRTAGKSRPGGNARPSEKRSGDKGSTTKGSTAKGSTAKGSTTARNKQNHKRGIA</sequence>
<feature type="transmembrane region" description="Helical" evidence="2">
    <location>
        <begin position="20"/>
        <end position="40"/>
    </location>
</feature>
<accession>L7KGE3</accession>
<evidence type="ECO:0000256" key="1">
    <source>
        <dbReference type="SAM" id="MobiDB-lite"/>
    </source>
</evidence>
<dbReference type="EMBL" id="BANR01000003">
    <property type="protein sequence ID" value="GAC46987.1"/>
    <property type="molecule type" value="Genomic_DNA"/>
</dbReference>
<comment type="caution">
    <text evidence="3">The sequence shown here is derived from an EMBL/GenBank/DDBJ whole genome shotgun (WGS) entry which is preliminary data.</text>
</comment>
<gene>
    <name evidence="3" type="ORF">GOACH_03_00020</name>
</gene>
<feature type="compositionally biased region" description="Low complexity" evidence="1">
    <location>
        <begin position="172"/>
        <end position="192"/>
    </location>
</feature>
<name>L7KGE3_9ACTN</name>
<evidence type="ECO:0000313" key="4">
    <source>
        <dbReference type="Proteomes" id="UP000010988"/>
    </source>
</evidence>
<keyword evidence="4" id="KW-1185">Reference proteome</keyword>
<keyword evidence="2" id="KW-0812">Transmembrane</keyword>
<evidence type="ECO:0000313" key="3">
    <source>
        <dbReference type="EMBL" id="GAC46987.1"/>
    </source>
</evidence>
<dbReference type="RefSeq" id="WP_005169427.1">
    <property type="nucleotide sequence ID" value="NZ_BANR01000003.1"/>
</dbReference>
<keyword evidence="2" id="KW-0472">Membrane</keyword>
<evidence type="ECO:0000256" key="2">
    <source>
        <dbReference type="SAM" id="Phobius"/>
    </source>
</evidence>
<organism evidence="3 4">
    <name type="scientific">Gordonia aichiensis NBRC 108223</name>
    <dbReference type="NCBI Taxonomy" id="1220583"/>
    <lineage>
        <taxon>Bacteria</taxon>
        <taxon>Bacillati</taxon>
        <taxon>Actinomycetota</taxon>
        <taxon>Actinomycetes</taxon>
        <taxon>Mycobacteriales</taxon>
        <taxon>Gordoniaceae</taxon>
        <taxon>Gordonia</taxon>
    </lineage>
</organism>
<feature type="transmembrane region" description="Helical" evidence="2">
    <location>
        <begin position="100"/>
        <end position="119"/>
    </location>
</feature>
<dbReference type="AlphaFoldDB" id="L7KGE3"/>
<protein>
    <submittedName>
        <fullName evidence="3">Uncharacterized protein</fullName>
    </submittedName>
</protein>